<dbReference type="InterPro" id="IPR036397">
    <property type="entry name" value="RNaseH_sf"/>
</dbReference>
<dbReference type="Pfam" id="PF00929">
    <property type="entry name" value="RNase_T"/>
    <property type="match status" value="1"/>
</dbReference>
<evidence type="ECO:0000259" key="1">
    <source>
        <dbReference type="Pfam" id="PF00929"/>
    </source>
</evidence>
<protein>
    <submittedName>
        <fullName evidence="2">DNA polymerase III PolC-type</fullName>
        <ecNumber evidence="2">2.7.7.7</ecNumber>
    </submittedName>
</protein>
<name>A0A645JGF9_9ZZZZ</name>
<comment type="caution">
    <text evidence="2">The sequence shown here is derived from an EMBL/GenBank/DDBJ whole genome shotgun (WGS) entry which is preliminary data.</text>
</comment>
<dbReference type="GO" id="GO:0003887">
    <property type="term" value="F:DNA-directed DNA polymerase activity"/>
    <property type="evidence" value="ECO:0007669"/>
    <property type="project" value="UniProtKB-EC"/>
</dbReference>
<dbReference type="InterPro" id="IPR013520">
    <property type="entry name" value="Ribonucl_H"/>
</dbReference>
<feature type="domain" description="Exonuclease" evidence="1">
    <location>
        <begin position="2"/>
        <end position="87"/>
    </location>
</feature>
<dbReference type="EMBL" id="VSSQ01138819">
    <property type="protein sequence ID" value="MPN61759.1"/>
    <property type="molecule type" value="Genomic_DNA"/>
</dbReference>
<dbReference type="AlphaFoldDB" id="A0A645JGF9"/>
<accession>A0A645JGF9</accession>
<dbReference type="InterPro" id="IPR012337">
    <property type="entry name" value="RNaseH-like_sf"/>
</dbReference>
<reference evidence="2" key="1">
    <citation type="submission" date="2019-08" db="EMBL/GenBank/DDBJ databases">
        <authorList>
            <person name="Kucharzyk K."/>
            <person name="Murdoch R.W."/>
            <person name="Higgins S."/>
            <person name="Loffler F."/>
        </authorList>
    </citation>
    <scope>NUCLEOTIDE SEQUENCE</scope>
</reference>
<dbReference type="Gene3D" id="3.30.420.10">
    <property type="entry name" value="Ribonuclease H-like superfamily/Ribonuclease H"/>
    <property type="match status" value="1"/>
</dbReference>
<evidence type="ECO:0000313" key="2">
    <source>
        <dbReference type="EMBL" id="MPN61759.1"/>
    </source>
</evidence>
<dbReference type="SUPFAM" id="SSF53098">
    <property type="entry name" value="Ribonuclease H-like"/>
    <property type="match status" value="1"/>
</dbReference>
<proteinExistence type="predicted"/>
<keyword evidence="2" id="KW-0808">Transferase</keyword>
<dbReference type="GO" id="GO:0003676">
    <property type="term" value="F:nucleic acid binding"/>
    <property type="evidence" value="ECO:0007669"/>
    <property type="project" value="InterPro"/>
</dbReference>
<dbReference type="EC" id="2.7.7.7" evidence="2"/>
<organism evidence="2">
    <name type="scientific">bioreactor metagenome</name>
    <dbReference type="NCBI Taxonomy" id="1076179"/>
    <lineage>
        <taxon>unclassified sequences</taxon>
        <taxon>metagenomes</taxon>
        <taxon>ecological metagenomes</taxon>
    </lineage>
</organism>
<keyword evidence="2" id="KW-0548">Nucleotidyltransferase</keyword>
<sequence length="130" mass="15070">MLPELKQFVGERIIVGHDLINNDMKNLLQVGQAMGISFDNQVFDTLHFARRFMPGTCGLSHLTEILQIPWEGRHRAANDAQANMEVFEKLKILYYLMDREGIRLNEKEIAKVAHNTEAYLGVQDKFRFSY</sequence>
<gene>
    <name evidence="2" type="primary">polC_75</name>
    <name evidence="2" type="ORF">SDC9_209501</name>
</gene>